<evidence type="ECO:0000313" key="4">
    <source>
        <dbReference type="Proteomes" id="UP001178461"/>
    </source>
</evidence>
<dbReference type="PRINTS" id="PR00621">
    <property type="entry name" value="HISTONEH2B"/>
</dbReference>
<protein>
    <submittedName>
        <fullName evidence="3">H2B.2H2B.2-like</fullName>
    </submittedName>
</protein>
<dbReference type="InterPro" id="IPR000558">
    <property type="entry name" value="Histone_H2B"/>
</dbReference>
<feature type="region of interest" description="Disordered" evidence="2">
    <location>
        <begin position="1"/>
        <end position="65"/>
    </location>
</feature>
<proteinExistence type="inferred from homology"/>
<feature type="compositionally biased region" description="Basic residues" evidence="2">
    <location>
        <begin position="1"/>
        <end position="52"/>
    </location>
</feature>
<dbReference type="GO" id="GO:0030527">
    <property type="term" value="F:structural constituent of chromatin"/>
    <property type="evidence" value="ECO:0007669"/>
    <property type="project" value="InterPro"/>
</dbReference>
<dbReference type="SUPFAM" id="SSF47113">
    <property type="entry name" value="Histone-fold"/>
    <property type="match status" value="1"/>
</dbReference>
<name>A0AA35P9S2_9SAUR</name>
<feature type="compositionally biased region" description="Polar residues" evidence="2">
    <location>
        <begin position="55"/>
        <end position="65"/>
    </location>
</feature>
<dbReference type="AlphaFoldDB" id="A0AA35P9S2"/>
<sequence>MPSAYRGKKRIPLPKRKQLKGRKPRPVKKTCHFRRGAQAKPKPVKKIGKRKPNSPALNDSKTLQQLRKDNMYMTTKAKGIMISFVKNLYKWVSIEAERLRREKNRPSIGFIEMRTALRSVMPGKCNKCRGSTPKGGGPRFLKTS</sequence>
<dbReference type="EMBL" id="OX395131">
    <property type="protein sequence ID" value="CAI5778045.1"/>
    <property type="molecule type" value="Genomic_DNA"/>
</dbReference>
<evidence type="ECO:0000313" key="3">
    <source>
        <dbReference type="EMBL" id="CAI5778045.1"/>
    </source>
</evidence>
<gene>
    <name evidence="3" type="ORF">PODLI_1B009858</name>
</gene>
<evidence type="ECO:0000256" key="2">
    <source>
        <dbReference type="SAM" id="MobiDB-lite"/>
    </source>
</evidence>
<dbReference type="GO" id="GO:0003677">
    <property type="term" value="F:DNA binding"/>
    <property type="evidence" value="ECO:0007669"/>
    <property type="project" value="InterPro"/>
</dbReference>
<keyword evidence="4" id="KW-1185">Reference proteome</keyword>
<dbReference type="InterPro" id="IPR009072">
    <property type="entry name" value="Histone-fold"/>
</dbReference>
<evidence type="ECO:0000256" key="1">
    <source>
        <dbReference type="ARBA" id="ARBA00006846"/>
    </source>
</evidence>
<dbReference type="Gene3D" id="1.10.20.10">
    <property type="entry name" value="Histone, subunit A"/>
    <property type="match status" value="1"/>
</dbReference>
<dbReference type="GO" id="GO:0000786">
    <property type="term" value="C:nucleosome"/>
    <property type="evidence" value="ECO:0007669"/>
    <property type="project" value="InterPro"/>
</dbReference>
<accession>A0AA35P9S2</accession>
<dbReference type="Proteomes" id="UP001178461">
    <property type="component" value="Chromosome 6"/>
</dbReference>
<reference evidence="3" key="1">
    <citation type="submission" date="2022-12" db="EMBL/GenBank/DDBJ databases">
        <authorList>
            <person name="Alioto T."/>
            <person name="Alioto T."/>
            <person name="Gomez Garrido J."/>
        </authorList>
    </citation>
    <scope>NUCLEOTIDE SEQUENCE</scope>
</reference>
<organism evidence="3 4">
    <name type="scientific">Podarcis lilfordi</name>
    <name type="common">Lilford's wall lizard</name>
    <dbReference type="NCBI Taxonomy" id="74358"/>
    <lineage>
        <taxon>Eukaryota</taxon>
        <taxon>Metazoa</taxon>
        <taxon>Chordata</taxon>
        <taxon>Craniata</taxon>
        <taxon>Vertebrata</taxon>
        <taxon>Euteleostomi</taxon>
        <taxon>Lepidosauria</taxon>
        <taxon>Squamata</taxon>
        <taxon>Bifurcata</taxon>
        <taxon>Unidentata</taxon>
        <taxon>Episquamata</taxon>
        <taxon>Laterata</taxon>
        <taxon>Lacertibaenia</taxon>
        <taxon>Lacertidae</taxon>
        <taxon>Podarcis</taxon>
    </lineage>
</organism>
<dbReference type="GO" id="GO:0046982">
    <property type="term" value="F:protein heterodimerization activity"/>
    <property type="evidence" value="ECO:0007669"/>
    <property type="project" value="InterPro"/>
</dbReference>
<comment type="similarity">
    <text evidence="1">Belongs to the histone H2B family.</text>
</comment>